<sequence length="412" mass="46166">MRFQDPTPLLPFREAEIRREFAIQIEAAIRAHPMYPDFRLNAGHVATILHVPISALEQGGYLSLQDSVGEPNSVDALVARLTGTLDLVHHYLKPSPEDNKAADNGRTELSLTPRTPHTPRKRQKQSPASHTPSKRSYQPSNLSSPRPRKGTRKGSKKSDDPDADYQPKSKGRNQAQAKNCRTRDKSACVLMGTSDPQVCHIVPFSWNNNYENLRKTSAVFIHAEAFLGKGWLRQFDPLIRNVQNLASSDKTWNMICLNIQMQTWWGEARFGLKCLDIRPTAEGESVVTFQFNWMPCSAMKPTDKMNLQGKDSDFDRMVNSAESFWKGGSIPTSAEFGKTAALFVNVKSGVPLISGHLIEIEMPSSDAPLFKAMIDFQWAMIVVAALCGAAVDDENSFDRYFRTMEWVLQSPP</sequence>
<reference evidence="3 4" key="1">
    <citation type="submission" date="2017-06" db="EMBL/GenBank/DDBJ databases">
        <title>Comparative genomic analysis of Ambrosia Fusariam Clade fungi.</title>
        <authorList>
            <person name="Stajich J.E."/>
            <person name="Carrillo J."/>
            <person name="Kijimoto T."/>
            <person name="Eskalen A."/>
            <person name="O'Donnell K."/>
            <person name="Kasson M."/>
        </authorList>
    </citation>
    <scope>NUCLEOTIDE SEQUENCE [LARGE SCALE GENOMIC DNA]</scope>
    <source>
        <strain evidence="3 4">NRRL62584</strain>
    </source>
</reference>
<dbReference type="Proteomes" id="UP000288168">
    <property type="component" value="Unassembled WGS sequence"/>
</dbReference>
<gene>
    <name evidence="3" type="ORF">CEP54_002459</name>
</gene>
<protein>
    <recommendedName>
        <fullName evidence="2">HNH nuclease domain-containing protein</fullName>
    </recommendedName>
</protein>
<dbReference type="InterPro" id="IPR003615">
    <property type="entry name" value="HNH_nuc"/>
</dbReference>
<dbReference type="OrthoDB" id="5098146at2759"/>
<accession>A0A428QVG7</accession>
<evidence type="ECO:0000259" key="2">
    <source>
        <dbReference type="Pfam" id="PF13391"/>
    </source>
</evidence>
<feature type="compositionally biased region" description="Basic and acidic residues" evidence="1">
    <location>
        <begin position="95"/>
        <end position="106"/>
    </location>
</feature>
<proteinExistence type="predicted"/>
<dbReference type="Pfam" id="PF13391">
    <property type="entry name" value="HNH_2"/>
    <property type="match status" value="1"/>
</dbReference>
<feature type="domain" description="HNH nuclease" evidence="2">
    <location>
        <begin position="188"/>
        <end position="272"/>
    </location>
</feature>
<comment type="caution">
    <text evidence="3">The sequence shown here is derived from an EMBL/GenBank/DDBJ whole genome shotgun (WGS) entry which is preliminary data.</text>
</comment>
<feature type="compositionally biased region" description="Polar residues" evidence="1">
    <location>
        <begin position="125"/>
        <end position="144"/>
    </location>
</feature>
<feature type="region of interest" description="Disordered" evidence="1">
    <location>
        <begin position="94"/>
        <end position="182"/>
    </location>
</feature>
<feature type="compositionally biased region" description="Basic residues" evidence="1">
    <location>
        <begin position="146"/>
        <end position="155"/>
    </location>
</feature>
<evidence type="ECO:0000256" key="1">
    <source>
        <dbReference type="SAM" id="MobiDB-lite"/>
    </source>
</evidence>
<dbReference type="EMBL" id="NKCI01000014">
    <property type="protein sequence ID" value="RSL69183.1"/>
    <property type="molecule type" value="Genomic_DNA"/>
</dbReference>
<evidence type="ECO:0000313" key="3">
    <source>
        <dbReference type="EMBL" id="RSL69183.1"/>
    </source>
</evidence>
<keyword evidence="4" id="KW-1185">Reference proteome</keyword>
<evidence type="ECO:0000313" key="4">
    <source>
        <dbReference type="Proteomes" id="UP000288168"/>
    </source>
</evidence>
<organism evidence="3 4">
    <name type="scientific">Fusarium duplospermum</name>
    <dbReference type="NCBI Taxonomy" id="1325734"/>
    <lineage>
        <taxon>Eukaryota</taxon>
        <taxon>Fungi</taxon>
        <taxon>Dikarya</taxon>
        <taxon>Ascomycota</taxon>
        <taxon>Pezizomycotina</taxon>
        <taxon>Sordariomycetes</taxon>
        <taxon>Hypocreomycetidae</taxon>
        <taxon>Hypocreales</taxon>
        <taxon>Nectriaceae</taxon>
        <taxon>Fusarium</taxon>
        <taxon>Fusarium solani species complex</taxon>
    </lineage>
</organism>
<name>A0A428QVG7_9HYPO</name>
<dbReference type="AlphaFoldDB" id="A0A428QVG7"/>